<dbReference type="Proteomes" id="UP000680865">
    <property type="component" value="Unassembled WGS sequence"/>
</dbReference>
<evidence type="ECO:0000313" key="5">
    <source>
        <dbReference type="Proteomes" id="UP000680865"/>
    </source>
</evidence>
<dbReference type="InterPro" id="IPR050555">
    <property type="entry name" value="Bact_Solute-Bind_Prot2"/>
</dbReference>
<dbReference type="InterPro" id="IPR025997">
    <property type="entry name" value="SBP_2_dom"/>
</dbReference>
<dbReference type="SUPFAM" id="SSF53822">
    <property type="entry name" value="Periplasmic binding protein-like I"/>
    <property type="match status" value="1"/>
</dbReference>
<proteinExistence type="predicted"/>
<keyword evidence="5" id="KW-1185">Reference proteome</keyword>
<accession>A0A919SQL1</accession>
<keyword evidence="2" id="KW-0732">Signal</keyword>
<comment type="subcellular location">
    <subcellularLocation>
        <location evidence="1">Cell envelope</location>
    </subcellularLocation>
</comment>
<dbReference type="EMBL" id="BOQP01000027">
    <property type="protein sequence ID" value="GIM76109.1"/>
    <property type="molecule type" value="Genomic_DNA"/>
</dbReference>
<name>A0A919SQL1_9ACTN</name>
<evidence type="ECO:0000313" key="4">
    <source>
        <dbReference type="EMBL" id="GIM76109.1"/>
    </source>
</evidence>
<evidence type="ECO:0000259" key="3">
    <source>
        <dbReference type="Pfam" id="PF13407"/>
    </source>
</evidence>
<organism evidence="4 5">
    <name type="scientific">Winogradskya consettensis</name>
    <dbReference type="NCBI Taxonomy" id="113560"/>
    <lineage>
        <taxon>Bacteria</taxon>
        <taxon>Bacillati</taxon>
        <taxon>Actinomycetota</taxon>
        <taxon>Actinomycetes</taxon>
        <taxon>Micromonosporales</taxon>
        <taxon>Micromonosporaceae</taxon>
        <taxon>Winogradskya</taxon>
    </lineage>
</organism>
<dbReference type="InterPro" id="IPR049784">
    <property type="entry name" value="ChvE-like"/>
</dbReference>
<dbReference type="Gene3D" id="3.40.50.2300">
    <property type="match status" value="2"/>
</dbReference>
<dbReference type="RefSeq" id="WP_244876248.1">
    <property type="nucleotide sequence ID" value="NZ_BAAATW010000010.1"/>
</dbReference>
<protein>
    <submittedName>
        <fullName evidence="4">Sugar ABC transporter substrate-binding protein</fullName>
    </submittedName>
</protein>
<dbReference type="NCBIfam" id="NF040907">
    <property type="entry name" value="ChvE"/>
    <property type="match status" value="1"/>
</dbReference>
<evidence type="ECO:0000256" key="1">
    <source>
        <dbReference type="ARBA" id="ARBA00004196"/>
    </source>
</evidence>
<dbReference type="GO" id="GO:0030288">
    <property type="term" value="C:outer membrane-bounded periplasmic space"/>
    <property type="evidence" value="ECO:0007669"/>
    <property type="project" value="TreeGrafter"/>
</dbReference>
<feature type="domain" description="Periplasmic binding protein" evidence="3">
    <location>
        <begin position="4"/>
        <end position="277"/>
    </location>
</feature>
<comment type="caution">
    <text evidence="4">The sequence shown here is derived from an EMBL/GenBank/DDBJ whole genome shotgun (WGS) entry which is preliminary data.</text>
</comment>
<gene>
    <name evidence="4" type="primary">xylF_2</name>
    <name evidence="4" type="ORF">Aco04nite_48690</name>
</gene>
<dbReference type="Pfam" id="PF13407">
    <property type="entry name" value="Peripla_BP_4"/>
    <property type="match status" value="1"/>
</dbReference>
<dbReference type="PANTHER" id="PTHR30036">
    <property type="entry name" value="D-XYLOSE-BINDING PERIPLASMIC PROTEIN"/>
    <property type="match status" value="1"/>
</dbReference>
<dbReference type="InterPro" id="IPR028082">
    <property type="entry name" value="Peripla_BP_I"/>
</dbReference>
<dbReference type="CDD" id="cd19994">
    <property type="entry name" value="PBP1_ChvE"/>
    <property type="match status" value="1"/>
</dbReference>
<sequence length="327" mass="35764">MPTKSLERWNNDGAHLEDLLKKAGYTTTLQYADNKVDQQITQLQNMINQNAQILVVASIDGTALGPVLDKAAQQKIKVIAYDRLINATPNVDYYATFDNYQVGKLQGEYIVKQLGLDAGKGPFNLEPFAGSSDDNNAKFFFAGAWDVLKPYLDSKKLVIPSGKKLASDADWKNVSIDGWSSQKSQAEMDNRLNSFYTGGKKVDAVLSPNDSLALGIEQSLESKGYRTGAGWPIITGQDADLANTKNILAGKQSMTVWKDTRALGDQVAKMIDQIVKDQPVETNDTKTYDNGVKVVPAYLLPPVVVTKDDVKSKLVDSGFYTASKLGL</sequence>
<reference evidence="4" key="1">
    <citation type="submission" date="2021-03" db="EMBL/GenBank/DDBJ databases">
        <title>Whole genome shotgun sequence of Actinoplanes consettensis NBRC 14913.</title>
        <authorList>
            <person name="Komaki H."/>
            <person name="Tamura T."/>
        </authorList>
    </citation>
    <scope>NUCLEOTIDE SEQUENCE</scope>
    <source>
        <strain evidence="4">NBRC 14913</strain>
    </source>
</reference>
<dbReference type="PANTHER" id="PTHR30036:SF1">
    <property type="entry name" value="D-XYLOSE-BINDING PERIPLASMIC PROTEIN"/>
    <property type="match status" value="1"/>
</dbReference>
<dbReference type="AlphaFoldDB" id="A0A919SQL1"/>
<evidence type="ECO:0000256" key="2">
    <source>
        <dbReference type="ARBA" id="ARBA00022729"/>
    </source>
</evidence>
<dbReference type="GO" id="GO:0030246">
    <property type="term" value="F:carbohydrate binding"/>
    <property type="evidence" value="ECO:0007669"/>
    <property type="project" value="TreeGrafter"/>
</dbReference>